<evidence type="ECO:0000256" key="2">
    <source>
        <dbReference type="SAM" id="Phobius"/>
    </source>
</evidence>
<feature type="transmembrane region" description="Helical" evidence="2">
    <location>
        <begin position="100"/>
        <end position="119"/>
    </location>
</feature>
<keyword evidence="2" id="KW-0812">Transmembrane</keyword>
<feature type="region of interest" description="Disordered" evidence="1">
    <location>
        <begin position="1"/>
        <end position="23"/>
    </location>
</feature>
<keyword evidence="2" id="KW-1133">Transmembrane helix</keyword>
<evidence type="ECO:0000313" key="4">
    <source>
        <dbReference type="Proteomes" id="UP000269221"/>
    </source>
</evidence>
<proteinExistence type="predicted"/>
<dbReference type="AlphaFoldDB" id="A0A3M0K037"/>
<feature type="compositionally biased region" description="Basic and acidic residues" evidence="1">
    <location>
        <begin position="11"/>
        <end position="23"/>
    </location>
</feature>
<name>A0A3M0K037_HIRRU</name>
<organism evidence="3 4">
    <name type="scientific">Hirundo rustica rustica</name>
    <dbReference type="NCBI Taxonomy" id="333673"/>
    <lineage>
        <taxon>Eukaryota</taxon>
        <taxon>Metazoa</taxon>
        <taxon>Chordata</taxon>
        <taxon>Craniata</taxon>
        <taxon>Vertebrata</taxon>
        <taxon>Euteleostomi</taxon>
        <taxon>Archelosauria</taxon>
        <taxon>Archosauria</taxon>
        <taxon>Dinosauria</taxon>
        <taxon>Saurischia</taxon>
        <taxon>Theropoda</taxon>
        <taxon>Coelurosauria</taxon>
        <taxon>Aves</taxon>
        <taxon>Neognathae</taxon>
        <taxon>Neoaves</taxon>
        <taxon>Telluraves</taxon>
        <taxon>Australaves</taxon>
        <taxon>Passeriformes</taxon>
        <taxon>Sylvioidea</taxon>
        <taxon>Hirundinidae</taxon>
        <taxon>Hirundo</taxon>
    </lineage>
</organism>
<sequence>MTNRAAATQGDLDRLEKGSDSDRNLMKINKMNCQVLSQGSNNPKLQHRPGAKQLKIRLAWKELGFIEHKSAMSQHCALAEVKTSCTLGCTKQSMASRLEVILCLFSAVISNICSAGPISGLSNTR</sequence>
<reference evidence="3 4" key="1">
    <citation type="submission" date="2018-07" db="EMBL/GenBank/DDBJ databases">
        <title>A high quality draft genome assembly of the barn swallow (H. rustica rustica).</title>
        <authorList>
            <person name="Formenti G."/>
            <person name="Chiara M."/>
            <person name="Poveda L."/>
            <person name="Francoijs K.-J."/>
            <person name="Bonisoli-Alquati A."/>
            <person name="Canova L."/>
            <person name="Gianfranceschi L."/>
            <person name="Horner D.S."/>
            <person name="Saino N."/>
        </authorList>
    </citation>
    <scope>NUCLEOTIDE SEQUENCE [LARGE SCALE GENOMIC DNA]</scope>
    <source>
        <strain evidence="3">Chelidonia</strain>
        <tissue evidence="3">Blood</tissue>
    </source>
</reference>
<dbReference type="Proteomes" id="UP000269221">
    <property type="component" value="Unassembled WGS sequence"/>
</dbReference>
<dbReference type="STRING" id="333673.A0A3M0K037"/>
<keyword evidence="2" id="KW-0472">Membrane</keyword>
<comment type="caution">
    <text evidence="3">The sequence shown here is derived from an EMBL/GenBank/DDBJ whole genome shotgun (WGS) entry which is preliminary data.</text>
</comment>
<accession>A0A3M0K037</accession>
<dbReference type="EMBL" id="QRBI01000120">
    <property type="protein sequence ID" value="RMC06318.1"/>
    <property type="molecule type" value="Genomic_DNA"/>
</dbReference>
<protein>
    <submittedName>
        <fullName evidence="3">Uncharacterized protein</fullName>
    </submittedName>
</protein>
<evidence type="ECO:0000256" key="1">
    <source>
        <dbReference type="SAM" id="MobiDB-lite"/>
    </source>
</evidence>
<evidence type="ECO:0000313" key="3">
    <source>
        <dbReference type="EMBL" id="RMC06318.1"/>
    </source>
</evidence>
<gene>
    <name evidence="3" type="ORF">DUI87_15749</name>
</gene>
<keyword evidence="4" id="KW-1185">Reference proteome</keyword>